<proteinExistence type="predicted"/>
<sequence>MGTRPSLLHKYACCPATVEPMVGTTMIKPCYDSPIGALSSICTCESCVNDYLYVYEKRNVAGLLSLPVSSTEVSKEVGEDFYFWLQQNIHIVWIGTFYRLFVYPTNMAWRLRPFDSPAEVPSSNCIWGVTESAKVRFTCTDCGKVWTSISALASFALCVELQEGRPSWNLWFSLHGQTCSNCVALGCAPKPHYGTWYPHEVFRVLKKVHCKIEKEVLAQMRN</sequence>
<keyword evidence="3" id="KW-0862">Zinc</keyword>
<evidence type="ECO:0000256" key="3">
    <source>
        <dbReference type="ARBA" id="ARBA00022833"/>
    </source>
</evidence>
<name>A0ABR4QEY3_9CEST</name>
<protein>
    <recommendedName>
        <fullName evidence="4">3CxxC-type domain-containing protein</fullName>
    </recommendedName>
</protein>
<accession>A0ABR4QEY3</accession>
<comment type="caution">
    <text evidence="5">The sequence shown here is derived from an EMBL/GenBank/DDBJ whole genome shotgun (WGS) entry which is preliminary data.</text>
</comment>
<dbReference type="Pfam" id="PF13695">
    <property type="entry name" value="Zn_ribbon_3CxxC"/>
    <property type="match status" value="1"/>
</dbReference>
<evidence type="ECO:0000313" key="6">
    <source>
        <dbReference type="Proteomes" id="UP001651158"/>
    </source>
</evidence>
<reference evidence="5 6" key="1">
    <citation type="journal article" date="2022" name="Front. Cell. Infect. Microbiol.">
        <title>The Genomes of Two Strains of Taenia crassiceps the Animal Model for the Study of Human Cysticercosis.</title>
        <authorList>
            <person name="Bobes R.J."/>
            <person name="Estrada K."/>
            <person name="Rios-Valencia D.G."/>
            <person name="Calderon-Gallegos A."/>
            <person name="de la Torre P."/>
            <person name="Carrero J.C."/>
            <person name="Sanchez-Flores A."/>
            <person name="Laclette J.P."/>
        </authorList>
    </citation>
    <scope>NUCLEOTIDE SEQUENCE [LARGE SCALE GENOMIC DNA]</scope>
    <source>
        <strain evidence="5">WFUcys</strain>
    </source>
</reference>
<dbReference type="InterPro" id="IPR027377">
    <property type="entry name" value="ZAR1/RTP1-5-like_Znf-3CxxC"/>
</dbReference>
<evidence type="ECO:0000313" key="5">
    <source>
        <dbReference type="EMBL" id="KAL5108171.1"/>
    </source>
</evidence>
<dbReference type="Proteomes" id="UP001651158">
    <property type="component" value="Unassembled WGS sequence"/>
</dbReference>
<evidence type="ECO:0000256" key="1">
    <source>
        <dbReference type="ARBA" id="ARBA00022723"/>
    </source>
</evidence>
<gene>
    <name evidence="5" type="ORF">TcWFU_009283</name>
</gene>
<feature type="domain" description="3CxxC-type" evidence="4">
    <location>
        <begin position="133"/>
        <end position="219"/>
    </location>
</feature>
<organism evidence="5 6">
    <name type="scientific">Taenia crassiceps</name>
    <dbReference type="NCBI Taxonomy" id="6207"/>
    <lineage>
        <taxon>Eukaryota</taxon>
        <taxon>Metazoa</taxon>
        <taxon>Spiralia</taxon>
        <taxon>Lophotrochozoa</taxon>
        <taxon>Platyhelminthes</taxon>
        <taxon>Cestoda</taxon>
        <taxon>Eucestoda</taxon>
        <taxon>Cyclophyllidea</taxon>
        <taxon>Taeniidae</taxon>
        <taxon>Taenia</taxon>
    </lineage>
</organism>
<keyword evidence="6" id="KW-1185">Reference proteome</keyword>
<keyword evidence="2" id="KW-0863">Zinc-finger</keyword>
<evidence type="ECO:0000256" key="2">
    <source>
        <dbReference type="ARBA" id="ARBA00022771"/>
    </source>
</evidence>
<dbReference type="EMBL" id="JAKROA010000004">
    <property type="protein sequence ID" value="KAL5108171.1"/>
    <property type="molecule type" value="Genomic_DNA"/>
</dbReference>
<evidence type="ECO:0000259" key="4">
    <source>
        <dbReference type="Pfam" id="PF13695"/>
    </source>
</evidence>
<keyword evidence="1" id="KW-0479">Metal-binding</keyword>